<dbReference type="PROSITE" id="PS51257">
    <property type="entry name" value="PROKAR_LIPOPROTEIN"/>
    <property type="match status" value="1"/>
</dbReference>
<dbReference type="Proteomes" id="UP001165135">
    <property type="component" value="Unassembled WGS sequence"/>
</dbReference>
<comment type="caution">
    <text evidence="7">The sequence shown here is derived from an EMBL/GenBank/DDBJ whole genome shotgun (WGS) entry which is preliminary data.</text>
</comment>
<dbReference type="Gene3D" id="3.40.190.10">
    <property type="entry name" value="Periplasmic binding protein-like II"/>
    <property type="match status" value="2"/>
</dbReference>
<dbReference type="SMART" id="SM00062">
    <property type="entry name" value="PBPb"/>
    <property type="match status" value="1"/>
</dbReference>
<reference evidence="7" key="1">
    <citation type="submission" date="2023-03" db="EMBL/GenBank/DDBJ databases">
        <title>Actinoallomurus iriomotensis NBRC 103681.</title>
        <authorList>
            <person name="Ichikawa N."/>
            <person name="Sato H."/>
            <person name="Tonouchi N."/>
        </authorList>
    </citation>
    <scope>NUCLEOTIDE SEQUENCE</scope>
    <source>
        <strain evidence="7">NBRC 103681</strain>
    </source>
</reference>
<dbReference type="InterPro" id="IPR001638">
    <property type="entry name" value="Solute-binding_3/MltF_N"/>
</dbReference>
<feature type="chain" id="PRO_5040744003" evidence="5">
    <location>
        <begin position="29"/>
        <end position="279"/>
    </location>
</feature>
<sequence>MVRSMKPWSVARRGAIACVAVVSALSLAACGKSGGDGGSGLNQSGTLTVGMNLQFKPEMYLDSANKPAGYDVDLLNKLAKELNVKLVIKNLDFNGLIPGLQSKKFDLVSVGLTATDARKKVIDFTRPYVPYTSVLAVRQNDDSPAQIATYNASGKIITALQGSTGEQLAKKSFPSAKLQTYNDQNSALLQVATGRANGSVLEDYILAQYQKSNPNQLKKAALPKPLDLSYGAWAVQKGNSTLAGKLNAFLCKAQNDGSLAGLYKKDFGVTDAPAMPAGC</sequence>
<evidence type="ECO:0000256" key="1">
    <source>
        <dbReference type="ARBA" id="ARBA00004196"/>
    </source>
</evidence>
<evidence type="ECO:0000256" key="5">
    <source>
        <dbReference type="SAM" id="SignalP"/>
    </source>
</evidence>
<evidence type="ECO:0000313" key="7">
    <source>
        <dbReference type="EMBL" id="GLY75466.1"/>
    </source>
</evidence>
<evidence type="ECO:0000259" key="6">
    <source>
        <dbReference type="SMART" id="SM00062"/>
    </source>
</evidence>
<feature type="domain" description="Solute-binding protein family 3/N-terminal" evidence="6">
    <location>
        <begin position="46"/>
        <end position="270"/>
    </location>
</feature>
<comment type="similarity">
    <text evidence="2 4">Belongs to the bacterial solute-binding protein 3 family.</text>
</comment>
<comment type="subcellular location">
    <subcellularLocation>
        <location evidence="1">Cell envelope</location>
    </subcellularLocation>
</comment>
<feature type="signal peptide" evidence="5">
    <location>
        <begin position="1"/>
        <end position="28"/>
    </location>
</feature>
<protein>
    <submittedName>
        <fullName evidence="7">Amino acid ABC transporter substrate-binding protein</fullName>
    </submittedName>
</protein>
<accession>A0A9W6RG35</accession>
<dbReference type="CDD" id="cd13530">
    <property type="entry name" value="PBP2_peptides_like"/>
    <property type="match status" value="1"/>
</dbReference>
<dbReference type="PANTHER" id="PTHR35936:SF38">
    <property type="entry name" value="GLUTAMINE-BINDING PERIPLASMIC PROTEIN"/>
    <property type="match status" value="1"/>
</dbReference>
<evidence type="ECO:0000256" key="4">
    <source>
        <dbReference type="RuleBase" id="RU003744"/>
    </source>
</evidence>
<keyword evidence="3 5" id="KW-0732">Signal</keyword>
<dbReference type="PROSITE" id="PS01039">
    <property type="entry name" value="SBP_BACTERIAL_3"/>
    <property type="match status" value="1"/>
</dbReference>
<dbReference type="PANTHER" id="PTHR35936">
    <property type="entry name" value="MEMBRANE-BOUND LYTIC MUREIN TRANSGLYCOSYLASE F"/>
    <property type="match status" value="1"/>
</dbReference>
<dbReference type="EMBL" id="BSTJ01000004">
    <property type="protein sequence ID" value="GLY75466.1"/>
    <property type="molecule type" value="Genomic_DNA"/>
</dbReference>
<dbReference type="Pfam" id="PF00497">
    <property type="entry name" value="SBP_bac_3"/>
    <property type="match status" value="1"/>
</dbReference>
<organism evidence="7 8">
    <name type="scientific">Actinoallomurus iriomotensis</name>
    <dbReference type="NCBI Taxonomy" id="478107"/>
    <lineage>
        <taxon>Bacteria</taxon>
        <taxon>Bacillati</taxon>
        <taxon>Actinomycetota</taxon>
        <taxon>Actinomycetes</taxon>
        <taxon>Streptosporangiales</taxon>
        <taxon>Thermomonosporaceae</taxon>
        <taxon>Actinoallomurus</taxon>
    </lineage>
</organism>
<evidence type="ECO:0000313" key="8">
    <source>
        <dbReference type="Proteomes" id="UP001165135"/>
    </source>
</evidence>
<evidence type="ECO:0000256" key="2">
    <source>
        <dbReference type="ARBA" id="ARBA00010333"/>
    </source>
</evidence>
<dbReference type="RefSeq" id="WP_285622541.1">
    <property type="nucleotide sequence ID" value="NZ_BSTJ01000004.1"/>
</dbReference>
<evidence type="ECO:0000256" key="3">
    <source>
        <dbReference type="ARBA" id="ARBA00022729"/>
    </source>
</evidence>
<name>A0A9W6RG35_9ACTN</name>
<gene>
    <name evidence="7" type="primary">glnH</name>
    <name evidence="7" type="ORF">Airi01_037330</name>
</gene>
<proteinExistence type="inferred from homology"/>
<dbReference type="AlphaFoldDB" id="A0A9W6RG35"/>
<dbReference type="GO" id="GO:0030313">
    <property type="term" value="C:cell envelope"/>
    <property type="evidence" value="ECO:0007669"/>
    <property type="project" value="UniProtKB-SubCell"/>
</dbReference>
<dbReference type="InterPro" id="IPR018313">
    <property type="entry name" value="SBP_3_CS"/>
</dbReference>
<dbReference type="SUPFAM" id="SSF53850">
    <property type="entry name" value="Periplasmic binding protein-like II"/>
    <property type="match status" value="1"/>
</dbReference>